<dbReference type="InterPro" id="IPR029063">
    <property type="entry name" value="SAM-dependent_MTases_sf"/>
</dbReference>
<gene>
    <name evidence="1" type="ORF">BCF59_0009</name>
</gene>
<sequence>MNKIQLGQVFTPDFIVDKMISLISHPNPLLVLEPSSGTGNFYFKLTSKFNNVVAIEIDASIAHENAIIDSYFNTKYHPDVNIGNPPYSVSTKS</sequence>
<dbReference type="PRINTS" id="PR00507">
    <property type="entry name" value="N12N6MTFRASE"/>
</dbReference>
<reference evidence="1 2" key="1">
    <citation type="submission" date="2019-03" db="EMBL/GenBank/DDBJ databases">
        <title>Genomic Encyclopedia of Archaeal and Bacterial Type Strains, Phase II (KMG-II): from individual species to whole genera.</title>
        <authorList>
            <person name="Goeker M."/>
        </authorList>
    </citation>
    <scope>NUCLEOTIDE SEQUENCE [LARGE SCALE GENOMIC DNA]</scope>
    <source>
        <strain evidence="1 2">ATCC 35214</strain>
    </source>
</reference>
<comment type="caution">
    <text evidence="1">The sequence shown here is derived from an EMBL/GenBank/DDBJ whole genome shotgun (WGS) entry which is preliminary data.</text>
</comment>
<dbReference type="Gene3D" id="3.40.50.150">
    <property type="entry name" value="Vaccinia Virus protein VP39"/>
    <property type="match status" value="1"/>
</dbReference>
<dbReference type="EMBL" id="SOCN01000001">
    <property type="protein sequence ID" value="TDV24065.1"/>
    <property type="molecule type" value="Genomic_DNA"/>
</dbReference>
<dbReference type="Proteomes" id="UP000295757">
    <property type="component" value="Unassembled WGS sequence"/>
</dbReference>
<accession>A0A4R7UEJ6</accession>
<dbReference type="SUPFAM" id="SSF53335">
    <property type="entry name" value="S-adenosyl-L-methionine-dependent methyltransferases"/>
    <property type="match status" value="1"/>
</dbReference>
<organism evidence="1 2">
    <name type="scientific">Mycoplasmopsis mustelae</name>
    <dbReference type="NCBI Taxonomy" id="171289"/>
    <lineage>
        <taxon>Bacteria</taxon>
        <taxon>Bacillati</taxon>
        <taxon>Mycoplasmatota</taxon>
        <taxon>Mycoplasmoidales</taxon>
        <taxon>Metamycoplasmataceae</taxon>
        <taxon>Mycoplasmopsis</taxon>
    </lineage>
</organism>
<evidence type="ECO:0000313" key="2">
    <source>
        <dbReference type="Proteomes" id="UP000295757"/>
    </source>
</evidence>
<dbReference type="AlphaFoldDB" id="A0A4R7UEJ6"/>
<keyword evidence="2" id="KW-1185">Reference proteome</keyword>
<proteinExistence type="predicted"/>
<protein>
    <submittedName>
        <fullName evidence="1">Uncharacterized protein</fullName>
    </submittedName>
</protein>
<name>A0A4R7UEJ6_9BACT</name>
<evidence type="ECO:0000313" key="1">
    <source>
        <dbReference type="EMBL" id="TDV24065.1"/>
    </source>
</evidence>